<gene>
    <name evidence="6" type="ORF">ZEAMMB73_Zm00001d009576</name>
</gene>
<dbReference type="InterPro" id="IPR006186">
    <property type="entry name" value="Ser/Thr-sp_prot-phosphatase"/>
</dbReference>
<dbReference type="PaxDb" id="4577-GRMZM2G021865_P01"/>
<keyword evidence="4" id="KW-0131">Cell cycle</keyword>
<organism evidence="6">
    <name type="scientific">Zea mays</name>
    <name type="common">Maize</name>
    <dbReference type="NCBI Taxonomy" id="4577"/>
    <lineage>
        <taxon>Eukaryota</taxon>
        <taxon>Viridiplantae</taxon>
        <taxon>Streptophyta</taxon>
        <taxon>Embryophyta</taxon>
        <taxon>Tracheophyta</taxon>
        <taxon>Spermatophyta</taxon>
        <taxon>Magnoliopsida</taxon>
        <taxon>Liliopsida</taxon>
        <taxon>Poales</taxon>
        <taxon>Poaceae</taxon>
        <taxon>PACMAD clade</taxon>
        <taxon>Panicoideae</taxon>
        <taxon>Andropogonodae</taxon>
        <taxon>Andropogoneae</taxon>
        <taxon>Tripsacinae</taxon>
        <taxon>Zea</taxon>
    </lineage>
</organism>
<dbReference type="GO" id="GO:0051301">
    <property type="term" value="P:cell division"/>
    <property type="evidence" value="ECO:0007669"/>
    <property type="project" value="UniProtKB-KW"/>
</dbReference>
<dbReference type="InParanoid" id="A0A1D6FKC1"/>
<feature type="domain" description="Serine/threonine specific protein phosphatases" evidence="5">
    <location>
        <begin position="85"/>
        <end position="90"/>
    </location>
</feature>
<keyword evidence="3" id="KW-0833">Ubl conjugation pathway</keyword>
<accession>A0A1D6FKC1</accession>
<dbReference type="GO" id="GO:0016787">
    <property type="term" value="F:hydrolase activity"/>
    <property type="evidence" value="ECO:0007669"/>
    <property type="project" value="InterPro"/>
</dbReference>
<evidence type="ECO:0000256" key="1">
    <source>
        <dbReference type="ARBA" id="ARBA00022618"/>
    </source>
</evidence>
<proteinExistence type="predicted"/>
<dbReference type="InterPro" id="IPR037679">
    <property type="entry name" value="Apc5"/>
</dbReference>
<dbReference type="PROSITE" id="PS00125">
    <property type="entry name" value="SER_THR_PHOSPHATASE"/>
    <property type="match status" value="1"/>
</dbReference>
<name>A0A1D6FKC1_MAIZE</name>
<dbReference type="PANTHER" id="PTHR12830:SF9">
    <property type="entry name" value="ANAPHASE-PROMOTING COMPLEX SUBUNIT 5"/>
    <property type="match status" value="1"/>
</dbReference>
<dbReference type="PANTHER" id="PTHR12830">
    <property type="entry name" value="ANAPHASE-PROMOTING COMPLEX SUBUNIT 5"/>
    <property type="match status" value="1"/>
</dbReference>
<evidence type="ECO:0000256" key="4">
    <source>
        <dbReference type="ARBA" id="ARBA00023306"/>
    </source>
</evidence>
<dbReference type="AlphaFoldDB" id="A0A1D6FKC1"/>
<protein>
    <submittedName>
        <fullName evidence="6">Anaphase-promoting complex subunit 5</fullName>
    </submittedName>
</protein>
<dbReference type="EMBL" id="CM000784">
    <property type="protein sequence ID" value="AQK92176.1"/>
    <property type="molecule type" value="Genomic_DNA"/>
</dbReference>
<feature type="non-terminal residue" evidence="6">
    <location>
        <position position="228"/>
    </location>
</feature>
<keyword evidence="1" id="KW-0132">Cell division</keyword>
<reference evidence="6" key="1">
    <citation type="submission" date="2015-12" db="EMBL/GenBank/DDBJ databases">
        <title>Update maize B73 reference genome by single molecule sequencing technologies.</title>
        <authorList>
            <consortium name="Maize Genome Sequencing Project"/>
            <person name="Ware D."/>
        </authorList>
    </citation>
    <scope>NUCLEOTIDE SEQUENCE</scope>
    <source>
        <tissue evidence="6">Seedling</tissue>
    </source>
</reference>
<evidence type="ECO:0000256" key="2">
    <source>
        <dbReference type="ARBA" id="ARBA00022776"/>
    </source>
</evidence>
<evidence type="ECO:0000313" key="6">
    <source>
        <dbReference type="EMBL" id="AQK92176.1"/>
    </source>
</evidence>
<sequence>MPIFSIGARLERRALQPAEVCAGEAVRDLNDVHHVFVQNPLKSRHPRWVWPSDPDLHLSYRMRRKGSKPDATTGALRYPAHITLLRGNHESGHLTHLRQMGGAFRDGAAPDLCARKSFLSSLSIMRRPILRRRTTACLRVSKAPSSQGSLTADNYKHSSLLGVIKSDNAVLGLPYALANQSFCKSFNLDLLEASATLTLAELWLALGSSHAKKALSLVYQSLPMILGH</sequence>
<evidence type="ECO:0000256" key="3">
    <source>
        <dbReference type="ARBA" id="ARBA00022786"/>
    </source>
</evidence>
<dbReference type="STRING" id="4577.A0A1D6FKC1"/>
<dbReference type="ExpressionAtlas" id="A0A1D6FKC1">
    <property type="expression patterns" value="baseline"/>
</dbReference>
<keyword evidence="2" id="KW-0498">Mitosis</keyword>
<dbReference type="GO" id="GO:0005680">
    <property type="term" value="C:anaphase-promoting complex"/>
    <property type="evidence" value="ECO:0007669"/>
    <property type="project" value="InterPro"/>
</dbReference>
<evidence type="ECO:0000259" key="5">
    <source>
        <dbReference type="PROSITE" id="PS00125"/>
    </source>
</evidence>